<feature type="chain" id="PRO_5003479141" description="SLH domain-containing protein" evidence="1">
    <location>
        <begin position="23"/>
        <end position="261"/>
    </location>
</feature>
<dbReference type="PANTHER" id="PTHR43308">
    <property type="entry name" value="OUTER MEMBRANE PROTEIN ALPHA-RELATED"/>
    <property type="match status" value="1"/>
</dbReference>
<dbReference type="PATRIC" id="fig|423471.3.peg.1979"/>
<dbReference type="InterPro" id="IPR051465">
    <property type="entry name" value="Cell_Envelope_Struct_Comp"/>
</dbReference>
<dbReference type="InterPro" id="IPR047684">
    <property type="entry name" value="Por_som-like"/>
</dbReference>
<dbReference type="PROSITE" id="PS51272">
    <property type="entry name" value="SLH"/>
    <property type="match status" value="1"/>
</dbReference>
<name>G5J3N6_CROWT</name>
<gene>
    <name evidence="3" type="ORF">CWATWH0003_2111</name>
</gene>
<dbReference type="InterPro" id="IPR001119">
    <property type="entry name" value="SLH_dom"/>
</dbReference>
<dbReference type="GeneID" id="99016634"/>
<dbReference type="PANTHER" id="PTHR43308:SF1">
    <property type="entry name" value="OUTER MEMBRANE PROTEIN ALPHA"/>
    <property type="match status" value="1"/>
</dbReference>
<organism evidence="3 4">
    <name type="scientific">Crocosphaera watsonii WH 0003</name>
    <dbReference type="NCBI Taxonomy" id="423471"/>
    <lineage>
        <taxon>Bacteria</taxon>
        <taxon>Bacillati</taxon>
        <taxon>Cyanobacteriota</taxon>
        <taxon>Cyanophyceae</taxon>
        <taxon>Oscillatoriophycideae</taxon>
        <taxon>Chroococcales</taxon>
        <taxon>Aphanothecaceae</taxon>
        <taxon>Crocosphaera</taxon>
    </lineage>
</organism>
<sequence>MYKSLLPALIVGSALVSNVSYAEPVPNSYPSQTAQQTQELSPNNNVPAQAYDYQTILQQLSSIQQLRDVSPTDWSYQALRSLVENYGCIVGYPDRTYRGDRALTRNEFAAGLNACMEQLERRLLEARNLGSPAYQNTAPEIQAIPTDRGEHFSHVMDRAFYNESLRFYDNTDMFGQMNKIFGWRYAPGSFFDNTIANDGKTIEAVLWDGLRQQTAGPRIRTPDLVSPFNSSLSGNPDYIRTQPPTIRDRRFEEQRIPIIPQ</sequence>
<evidence type="ECO:0000259" key="2">
    <source>
        <dbReference type="PROSITE" id="PS51272"/>
    </source>
</evidence>
<reference evidence="3 4" key="1">
    <citation type="journal article" date="2011" name="Front. Microbiol.">
        <title>Two Strains of Crocosphaera watsonii with Highly Conserved Genomes are Distinguished by Strain-Specific Features.</title>
        <authorList>
            <person name="Bench S.R."/>
            <person name="Ilikchyan I.N."/>
            <person name="Tripp H.J."/>
            <person name="Zehr J.P."/>
        </authorList>
    </citation>
    <scope>NUCLEOTIDE SEQUENCE [LARGE SCALE GENOMIC DNA]</scope>
    <source>
        <strain evidence="3 4">WH 0003</strain>
    </source>
</reference>
<proteinExistence type="predicted"/>
<dbReference type="Proteomes" id="UP000003477">
    <property type="component" value="Unassembled WGS sequence"/>
</dbReference>
<feature type="signal peptide" evidence="1">
    <location>
        <begin position="1"/>
        <end position="22"/>
    </location>
</feature>
<accession>G5J3N6</accession>
<dbReference type="Pfam" id="PF00395">
    <property type="entry name" value="SLH"/>
    <property type="match status" value="1"/>
</dbReference>
<evidence type="ECO:0000313" key="3">
    <source>
        <dbReference type="EMBL" id="EHJ13174.1"/>
    </source>
</evidence>
<dbReference type="NCBIfam" id="NF033921">
    <property type="entry name" value="por_somb"/>
    <property type="match status" value="1"/>
</dbReference>
<feature type="domain" description="SLH" evidence="2">
    <location>
        <begin position="62"/>
        <end position="126"/>
    </location>
</feature>
<comment type="caution">
    <text evidence="3">The sequence shown here is derived from an EMBL/GenBank/DDBJ whole genome shotgun (WGS) entry which is preliminary data.</text>
</comment>
<keyword evidence="1" id="KW-0732">Signal</keyword>
<protein>
    <recommendedName>
        <fullName evidence="2">SLH domain-containing protein</fullName>
    </recommendedName>
</protein>
<evidence type="ECO:0000313" key="4">
    <source>
        <dbReference type="Proteomes" id="UP000003477"/>
    </source>
</evidence>
<evidence type="ECO:0000256" key="1">
    <source>
        <dbReference type="SAM" id="SignalP"/>
    </source>
</evidence>
<dbReference type="RefSeq" id="WP_007310414.1">
    <property type="nucleotide sequence ID" value="NZ_AESD01000327.1"/>
</dbReference>
<dbReference type="EMBL" id="AESD01000327">
    <property type="protein sequence ID" value="EHJ13174.1"/>
    <property type="molecule type" value="Genomic_DNA"/>
</dbReference>
<dbReference type="AlphaFoldDB" id="G5J3N6"/>